<reference evidence="2" key="2">
    <citation type="submission" date="2017-11" db="EMBL/GenBank/DDBJ databases">
        <title>Coralsnake Venomics: Analyses of Venom Gland Transcriptomes and Proteomes of Six Brazilian Taxa.</title>
        <authorList>
            <person name="Aird S.D."/>
            <person name="Jorge da Silva N."/>
            <person name="Qiu L."/>
            <person name="Villar-Briones A."/>
            <person name="Aparecida-Saddi V."/>
            <person name="Campos-Telles M.P."/>
            <person name="Grau M."/>
            <person name="Mikheyev A.S."/>
        </authorList>
    </citation>
    <scope>NUCLEOTIDE SEQUENCE</scope>
    <source>
        <tissue evidence="2">Venom_gland</tissue>
    </source>
</reference>
<dbReference type="AlphaFoldDB" id="A0A2D4GD46"/>
<feature type="region of interest" description="Disordered" evidence="1">
    <location>
        <begin position="54"/>
        <end position="73"/>
    </location>
</feature>
<evidence type="ECO:0000313" key="2">
    <source>
        <dbReference type="EMBL" id="LAA57669.1"/>
    </source>
</evidence>
<protein>
    <submittedName>
        <fullName evidence="2">Uncharacterized protein</fullName>
    </submittedName>
</protein>
<sequence length="100" mass="11615">MPRNLSAKCWKCNRTLRAVDGAVGMPVFWGIWEALFRLFLGHFSGRLHYRQKNSPRTAWKSPKKGLKKPPKYSLKKALKTSLKKWPENSLKKAPKHPKMV</sequence>
<feature type="compositionally biased region" description="Basic residues" evidence="1">
    <location>
        <begin position="61"/>
        <end position="73"/>
    </location>
</feature>
<evidence type="ECO:0000256" key="1">
    <source>
        <dbReference type="SAM" id="MobiDB-lite"/>
    </source>
</evidence>
<name>A0A2D4GD46_MICCO</name>
<organism evidence="2">
    <name type="scientific">Micrurus corallinus</name>
    <name type="common">Brazilian coral snake</name>
    <dbReference type="NCBI Taxonomy" id="54390"/>
    <lineage>
        <taxon>Eukaryota</taxon>
        <taxon>Metazoa</taxon>
        <taxon>Chordata</taxon>
        <taxon>Craniata</taxon>
        <taxon>Vertebrata</taxon>
        <taxon>Euteleostomi</taxon>
        <taxon>Lepidosauria</taxon>
        <taxon>Squamata</taxon>
        <taxon>Bifurcata</taxon>
        <taxon>Unidentata</taxon>
        <taxon>Episquamata</taxon>
        <taxon>Toxicofera</taxon>
        <taxon>Serpentes</taxon>
        <taxon>Colubroidea</taxon>
        <taxon>Elapidae</taxon>
        <taxon>Elapinae</taxon>
        <taxon>Micrurus</taxon>
    </lineage>
</organism>
<reference evidence="2" key="1">
    <citation type="submission" date="2017-07" db="EMBL/GenBank/DDBJ databases">
        <authorList>
            <person name="Mikheyev A."/>
            <person name="Grau M."/>
        </authorList>
    </citation>
    <scope>NUCLEOTIDE SEQUENCE</scope>
    <source>
        <tissue evidence="2">Venom_gland</tissue>
    </source>
</reference>
<dbReference type="EMBL" id="IACJ01128548">
    <property type="protein sequence ID" value="LAA57669.1"/>
    <property type="molecule type" value="Transcribed_RNA"/>
</dbReference>
<proteinExistence type="predicted"/>
<accession>A0A2D4GD46</accession>